<dbReference type="OrthoDB" id="419537at2759"/>
<keyword evidence="1" id="KW-0324">Glycolysis</keyword>
<dbReference type="GO" id="GO:0005536">
    <property type="term" value="F:D-glucose binding"/>
    <property type="evidence" value="ECO:0007669"/>
    <property type="project" value="InterPro"/>
</dbReference>
<dbReference type="GO" id="GO:0006006">
    <property type="term" value="P:glucose metabolic process"/>
    <property type="evidence" value="ECO:0007669"/>
    <property type="project" value="TreeGrafter"/>
</dbReference>
<proteinExistence type="inferred from homology"/>
<evidence type="ECO:0000313" key="3">
    <source>
        <dbReference type="Proteomes" id="UP000187203"/>
    </source>
</evidence>
<dbReference type="STRING" id="93759.A0A1R3KHN0"/>
<sequence>MIGGAKEINDYVGTLVGGRYTNNDVAAVVILGTGSDATYVEHVHAIPKWYGLLRKSGEKILGNGDAELESVLHIEMAKMNLFIITGQFSYSVSNAKGI</sequence>
<keyword evidence="1" id="KW-0547">Nucleotide-binding</keyword>
<organism evidence="2 3">
    <name type="scientific">Corchorus olitorius</name>
    <dbReference type="NCBI Taxonomy" id="93759"/>
    <lineage>
        <taxon>Eukaryota</taxon>
        <taxon>Viridiplantae</taxon>
        <taxon>Streptophyta</taxon>
        <taxon>Embryophyta</taxon>
        <taxon>Tracheophyta</taxon>
        <taxon>Spermatophyta</taxon>
        <taxon>Magnoliopsida</taxon>
        <taxon>eudicotyledons</taxon>
        <taxon>Gunneridae</taxon>
        <taxon>Pentapetalae</taxon>
        <taxon>rosids</taxon>
        <taxon>malvids</taxon>
        <taxon>Malvales</taxon>
        <taxon>Malvaceae</taxon>
        <taxon>Grewioideae</taxon>
        <taxon>Apeibeae</taxon>
        <taxon>Corchorus</taxon>
    </lineage>
</organism>
<dbReference type="GO" id="GO:0005829">
    <property type="term" value="C:cytosol"/>
    <property type="evidence" value="ECO:0007669"/>
    <property type="project" value="TreeGrafter"/>
</dbReference>
<dbReference type="GO" id="GO:0005524">
    <property type="term" value="F:ATP binding"/>
    <property type="evidence" value="ECO:0007669"/>
    <property type="project" value="UniProtKB-UniRule"/>
</dbReference>
<reference evidence="3" key="1">
    <citation type="submission" date="2013-09" db="EMBL/GenBank/DDBJ databases">
        <title>Corchorus olitorius genome sequencing.</title>
        <authorList>
            <person name="Alam M."/>
            <person name="Haque M.S."/>
            <person name="Islam M.S."/>
            <person name="Emdad E.M."/>
            <person name="Islam M.M."/>
            <person name="Ahmed B."/>
            <person name="Halim A."/>
            <person name="Hossen Q.M.M."/>
            <person name="Hossain M.Z."/>
            <person name="Ahmed R."/>
            <person name="Khan M.M."/>
            <person name="Islam R."/>
            <person name="Rashid M.M."/>
            <person name="Khan S.A."/>
            <person name="Rahman M.S."/>
            <person name="Alam M."/>
            <person name="Yahiya A.S."/>
            <person name="Khan M.S."/>
            <person name="Azam M.S."/>
            <person name="Haque T."/>
            <person name="Lashkar M.Z.H."/>
            <person name="Akhand A.I."/>
            <person name="Morshed G."/>
            <person name="Roy S."/>
            <person name="Uddin K.S."/>
            <person name="Rabeya T."/>
            <person name="Hossain A.S."/>
            <person name="Chowdhury A."/>
            <person name="Snigdha A.R."/>
            <person name="Mortoza M.S."/>
            <person name="Matin S.A."/>
            <person name="Hoque S.M.E."/>
            <person name="Islam M.K."/>
            <person name="Roy D.K."/>
            <person name="Haider R."/>
            <person name="Moosa M.M."/>
            <person name="Elias S.M."/>
            <person name="Hasan A.M."/>
            <person name="Jahan S."/>
            <person name="Shafiuddin M."/>
            <person name="Mahmood N."/>
            <person name="Shommy N.S."/>
        </authorList>
    </citation>
    <scope>NUCLEOTIDE SEQUENCE [LARGE SCALE GENOMIC DNA]</scope>
    <source>
        <strain evidence="3">cv. O-4</strain>
    </source>
</reference>
<keyword evidence="1" id="KW-0067">ATP-binding</keyword>
<dbReference type="PANTHER" id="PTHR19443">
    <property type="entry name" value="HEXOKINASE"/>
    <property type="match status" value="1"/>
</dbReference>
<keyword evidence="1" id="KW-0808">Transferase</keyword>
<dbReference type="Proteomes" id="UP000187203">
    <property type="component" value="Unassembled WGS sequence"/>
</dbReference>
<protein>
    <recommendedName>
        <fullName evidence="1">Phosphotransferase</fullName>
        <ecNumber evidence="1">2.7.1.-</ecNumber>
    </recommendedName>
</protein>
<dbReference type="EC" id="2.7.1.-" evidence="1"/>
<comment type="similarity">
    <text evidence="1">Belongs to the hexokinase family.</text>
</comment>
<dbReference type="PANTHER" id="PTHR19443:SF85">
    <property type="entry name" value="HEXOKINASE-1"/>
    <property type="match status" value="1"/>
</dbReference>
<dbReference type="InterPro" id="IPR001312">
    <property type="entry name" value="Hexokinase"/>
</dbReference>
<keyword evidence="3" id="KW-1185">Reference proteome</keyword>
<dbReference type="Gene3D" id="3.40.367.20">
    <property type="match status" value="1"/>
</dbReference>
<keyword evidence="1" id="KW-0418">Kinase</keyword>
<accession>A0A1R3KHN0</accession>
<dbReference type="GO" id="GO:0001678">
    <property type="term" value="P:intracellular glucose homeostasis"/>
    <property type="evidence" value="ECO:0007669"/>
    <property type="project" value="InterPro"/>
</dbReference>
<dbReference type="EMBL" id="AWUE01013586">
    <property type="protein sequence ID" value="OMP06518.1"/>
    <property type="molecule type" value="Genomic_DNA"/>
</dbReference>
<dbReference type="GO" id="GO:0008865">
    <property type="term" value="F:fructokinase activity"/>
    <property type="evidence" value="ECO:0007669"/>
    <property type="project" value="TreeGrafter"/>
</dbReference>
<comment type="caution">
    <text evidence="2">The sequence shown here is derived from an EMBL/GenBank/DDBJ whole genome shotgun (WGS) entry which is preliminary data.</text>
</comment>
<dbReference type="GO" id="GO:0006096">
    <property type="term" value="P:glycolytic process"/>
    <property type="evidence" value="ECO:0007669"/>
    <property type="project" value="UniProtKB-KW"/>
</dbReference>
<evidence type="ECO:0000256" key="1">
    <source>
        <dbReference type="RuleBase" id="RU362007"/>
    </source>
</evidence>
<dbReference type="GO" id="GO:0004340">
    <property type="term" value="F:glucokinase activity"/>
    <property type="evidence" value="ECO:0007669"/>
    <property type="project" value="TreeGrafter"/>
</dbReference>
<evidence type="ECO:0000313" key="2">
    <source>
        <dbReference type="EMBL" id="OMP06518.1"/>
    </source>
</evidence>
<dbReference type="GO" id="GO:0005739">
    <property type="term" value="C:mitochondrion"/>
    <property type="evidence" value="ECO:0007669"/>
    <property type="project" value="TreeGrafter"/>
</dbReference>
<name>A0A1R3KHN0_9ROSI</name>
<gene>
    <name evidence="2" type="ORF">COLO4_08084</name>
</gene>
<dbReference type="AlphaFoldDB" id="A0A1R3KHN0"/>